<evidence type="ECO:0000313" key="1">
    <source>
        <dbReference type="EMBL" id="GEU83579.1"/>
    </source>
</evidence>
<comment type="caution">
    <text evidence="1">The sequence shown here is derived from an EMBL/GenBank/DDBJ whole genome shotgun (WGS) entry which is preliminary data.</text>
</comment>
<sequence>MEFKGIAKVDRDCVLGCDLILDFRGGGEEVCKTRTFALGDKPHSFFAPEGKPPRRGLNPRPLAYDDELNLMAIQHNGKDFPPFVAHYKESVANGHM</sequence>
<accession>A0A6L2NDC3</accession>
<protein>
    <submittedName>
        <fullName evidence="1">Uncharacterized protein</fullName>
    </submittedName>
</protein>
<proteinExistence type="predicted"/>
<gene>
    <name evidence="1" type="ORF">Tci_055557</name>
</gene>
<organism evidence="1">
    <name type="scientific">Tanacetum cinerariifolium</name>
    <name type="common">Dalmatian daisy</name>
    <name type="synonym">Chrysanthemum cinerariifolium</name>
    <dbReference type="NCBI Taxonomy" id="118510"/>
    <lineage>
        <taxon>Eukaryota</taxon>
        <taxon>Viridiplantae</taxon>
        <taxon>Streptophyta</taxon>
        <taxon>Embryophyta</taxon>
        <taxon>Tracheophyta</taxon>
        <taxon>Spermatophyta</taxon>
        <taxon>Magnoliopsida</taxon>
        <taxon>eudicotyledons</taxon>
        <taxon>Gunneridae</taxon>
        <taxon>Pentapetalae</taxon>
        <taxon>asterids</taxon>
        <taxon>campanulids</taxon>
        <taxon>Asterales</taxon>
        <taxon>Asteraceae</taxon>
        <taxon>Asteroideae</taxon>
        <taxon>Anthemideae</taxon>
        <taxon>Anthemidinae</taxon>
        <taxon>Tanacetum</taxon>
    </lineage>
</organism>
<reference evidence="1" key="1">
    <citation type="journal article" date="2019" name="Sci. Rep.">
        <title>Draft genome of Tanacetum cinerariifolium, the natural source of mosquito coil.</title>
        <authorList>
            <person name="Yamashiro T."/>
            <person name="Shiraishi A."/>
            <person name="Satake H."/>
            <person name="Nakayama K."/>
        </authorList>
    </citation>
    <scope>NUCLEOTIDE SEQUENCE</scope>
</reference>
<dbReference type="AlphaFoldDB" id="A0A6L2NDC3"/>
<dbReference type="EMBL" id="BKCJ010008710">
    <property type="protein sequence ID" value="GEU83579.1"/>
    <property type="molecule type" value="Genomic_DNA"/>
</dbReference>
<name>A0A6L2NDC3_TANCI</name>